<keyword evidence="12" id="KW-0206">Cytoskeleton</keyword>
<dbReference type="Proteomes" id="UP001200034">
    <property type="component" value="Unassembled WGS sequence"/>
</dbReference>
<keyword evidence="6" id="KW-0547">Nucleotide-binding</keyword>
<feature type="coiled-coil region" evidence="14">
    <location>
        <begin position="3689"/>
        <end position="3772"/>
    </location>
</feature>
<evidence type="ECO:0000313" key="27">
    <source>
        <dbReference type="EMBL" id="KAH8388263.1"/>
    </source>
</evidence>
<dbReference type="InterPro" id="IPR042228">
    <property type="entry name" value="Dynein_linker_3"/>
</dbReference>
<dbReference type="GO" id="GO:0045505">
    <property type="term" value="F:dynein intermediate chain binding"/>
    <property type="evidence" value="ECO:0007669"/>
    <property type="project" value="InterPro"/>
</dbReference>
<feature type="region of interest" description="Disordered" evidence="15">
    <location>
        <begin position="2832"/>
        <end position="2860"/>
    </location>
</feature>
<feature type="domain" description="Dynein heavy chain ATP-binding dynein motor region" evidence="22">
    <location>
        <begin position="3861"/>
        <end position="4078"/>
    </location>
</feature>
<feature type="region of interest" description="Disordered" evidence="15">
    <location>
        <begin position="1158"/>
        <end position="1186"/>
    </location>
</feature>
<dbReference type="PANTHER" id="PTHR45703:SF8">
    <property type="entry name" value="DYNEINS HEAVY CHAIN"/>
    <property type="match status" value="1"/>
</dbReference>
<dbReference type="Pfam" id="PF12777">
    <property type="entry name" value="MT"/>
    <property type="match status" value="1"/>
</dbReference>
<dbReference type="InterPro" id="IPR035699">
    <property type="entry name" value="AAA_6"/>
</dbReference>
<dbReference type="Gene3D" id="1.10.287.2620">
    <property type="match status" value="1"/>
</dbReference>
<feature type="domain" description="Dynein heavy chain tail" evidence="17">
    <location>
        <begin position="281"/>
        <end position="909"/>
    </location>
</feature>
<evidence type="ECO:0000256" key="13">
    <source>
        <dbReference type="ARBA" id="ARBA00023273"/>
    </source>
</evidence>
<gene>
    <name evidence="27" type="ORF">KR093_002303</name>
</gene>
<dbReference type="InterPro" id="IPR041466">
    <property type="entry name" value="Dynein_AAA5_ext"/>
</dbReference>
<dbReference type="InterPro" id="IPR035706">
    <property type="entry name" value="AAA_9"/>
</dbReference>
<evidence type="ECO:0000256" key="8">
    <source>
        <dbReference type="ARBA" id="ARBA00023017"/>
    </source>
</evidence>
<dbReference type="GO" id="GO:0097729">
    <property type="term" value="C:9+2 motile cilium"/>
    <property type="evidence" value="ECO:0007669"/>
    <property type="project" value="UniProtKB-ARBA"/>
</dbReference>
<dbReference type="InterPro" id="IPR027417">
    <property type="entry name" value="P-loop_NTPase"/>
</dbReference>
<keyword evidence="7" id="KW-0067">ATP-binding</keyword>
<keyword evidence="9 14" id="KW-0175">Coiled coil</keyword>
<dbReference type="Pfam" id="PF18198">
    <property type="entry name" value="AAA_lid_11"/>
    <property type="match status" value="1"/>
</dbReference>
<dbReference type="Gene3D" id="1.20.140.100">
    <property type="entry name" value="Dynein heavy chain, N-terminal domain 2"/>
    <property type="match status" value="1"/>
</dbReference>
<dbReference type="Gene3D" id="1.10.8.710">
    <property type="match status" value="1"/>
</dbReference>
<dbReference type="Pfam" id="PF08393">
    <property type="entry name" value="DHC_N2"/>
    <property type="match status" value="1"/>
</dbReference>
<feature type="region of interest" description="Disordered" evidence="15">
    <location>
        <begin position="9"/>
        <end position="31"/>
    </location>
</feature>
<dbReference type="InterPro" id="IPR013602">
    <property type="entry name" value="Dynein_heavy_linker"/>
</dbReference>
<dbReference type="InterPro" id="IPR043160">
    <property type="entry name" value="Dynein_C_barrel"/>
</dbReference>
<dbReference type="GO" id="GO:0005930">
    <property type="term" value="C:axoneme"/>
    <property type="evidence" value="ECO:0007669"/>
    <property type="project" value="UniProtKB-SubCell"/>
</dbReference>
<evidence type="ECO:0000256" key="3">
    <source>
        <dbReference type="ARBA" id="ARBA00022490"/>
    </source>
</evidence>
<dbReference type="PANTHER" id="PTHR45703">
    <property type="entry name" value="DYNEIN HEAVY CHAIN"/>
    <property type="match status" value="1"/>
</dbReference>
<evidence type="ECO:0008006" key="29">
    <source>
        <dbReference type="Google" id="ProtNLM"/>
    </source>
</evidence>
<dbReference type="Pfam" id="PF12775">
    <property type="entry name" value="AAA_7"/>
    <property type="match status" value="2"/>
</dbReference>
<dbReference type="FunFam" id="1.20.58.1120:FF:000001">
    <property type="entry name" value="dynein heavy chain 2, axonemal"/>
    <property type="match status" value="1"/>
</dbReference>
<dbReference type="FunFam" id="3.40.50.300:FF:001810">
    <property type="entry name" value="Cytoplasmic dynein 2 heavy chain 1"/>
    <property type="match status" value="1"/>
</dbReference>
<dbReference type="Pfam" id="PF08385">
    <property type="entry name" value="DHC_N1"/>
    <property type="match status" value="1"/>
</dbReference>
<dbReference type="SUPFAM" id="SSF52540">
    <property type="entry name" value="P-loop containing nucleoside triphosphate hydrolases"/>
    <property type="match status" value="4"/>
</dbReference>
<dbReference type="FunFam" id="1.10.8.710:FF:000002">
    <property type="entry name" value="dynein heavy chain 17, axonemal"/>
    <property type="match status" value="1"/>
</dbReference>
<dbReference type="InterPro" id="IPR043157">
    <property type="entry name" value="Dynein_AAA1S"/>
</dbReference>
<evidence type="ECO:0000256" key="14">
    <source>
        <dbReference type="SAM" id="Coils"/>
    </source>
</evidence>
<evidence type="ECO:0000259" key="17">
    <source>
        <dbReference type="Pfam" id="PF08385"/>
    </source>
</evidence>
<dbReference type="Gene3D" id="3.40.50.300">
    <property type="entry name" value="P-loop containing nucleotide triphosphate hydrolases"/>
    <property type="match status" value="5"/>
</dbReference>
<evidence type="ECO:0000259" key="18">
    <source>
        <dbReference type="Pfam" id="PF08393"/>
    </source>
</evidence>
<comment type="caution">
    <text evidence="27">The sequence shown here is derived from an EMBL/GenBank/DDBJ whole genome shotgun (WGS) entry which is preliminary data.</text>
</comment>
<feature type="domain" description="Dynein heavy chain AAA 5 extension" evidence="23">
    <location>
        <begin position="2594"/>
        <end position="2745"/>
    </location>
</feature>
<dbReference type="Gene3D" id="6.10.140.1060">
    <property type="match status" value="1"/>
</dbReference>
<name>A0AAD4KCQ8_9MUSC</name>
<evidence type="ECO:0000256" key="15">
    <source>
        <dbReference type="SAM" id="MobiDB-lite"/>
    </source>
</evidence>
<evidence type="ECO:0000313" key="28">
    <source>
        <dbReference type="Proteomes" id="UP001200034"/>
    </source>
</evidence>
<dbReference type="InterPro" id="IPR041589">
    <property type="entry name" value="DNAH3_AAA_lid_1"/>
</dbReference>
<evidence type="ECO:0000256" key="9">
    <source>
        <dbReference type="ARBA" id="ARBA00023054"/>
    </source>
</evidence>
<dbReference type="InterPro" id="IPR041658">
    <property type="entry name" value="AAA_lid_11"/>
</dbReference>
<dbReference type="FunFam" id="1.20.1270.280:FF:000003">
    <property type="entry name" value="Dynein axonemal heavy chain 17"/>
    <property type="match status" value="1"/>
</dbReference>
<dbReference type="EMBL" id="JAJJHW010000014">
    <property type="protein sequence ID" value="KAH8388263.1"/>
    <property type="molecule type" value="Genomic_DNA"/>
</dbReference>
<evidence type="ECO:0000256" key="7">
    <source>
        <dbReference type="ARBA" id="ARBA00022840"/>
    </source>
</evidence>
<proteinExistence type="inferred from homology"/>
<feature type="domain" description="Dynein heavy chain coiled coil stalk" evidence="20">
    <location>
        <begin position="3468"/>
        <end position="3808"/>
    </location>
</feature>
<feature type="domain" description="Dynein heavy chain hydrolytic ATP-binding dynein motor region" evidence="19">
    <location>
        <begin position="2112"/>
        <end position="2438"/>
    </location>
</feature>
<dbReference type="FunFam" id="1.10.8.1220:FF:000001">
    <property type="entry name" value="Dynein axonemal heavy chain 5"/>
    <property type="match status" value="1"/>
</dbReference>
<dbReference type="Gene3D" id="1.20.920.20">
    <property type="match status" value="1"/>
</dbReference>
<keyword evidence="8" id="KW-0243">Dynein</keyword>
<dbReference type="GO" id="GO:0007018">
    <property type="term" value="P:microtubule-based movement"/>
    <property type="evidence" value="ECO:0007669"/>
    <property type="project" value="InterPro"/>
</dbReference>
<dbReference type="InterPro" id="IPR042219">
    <property type="entry name" value="AAA_lid_11_sf"/>
</dbReference>
<evidence type="ECO:0000256" key="6">
    <source>
        <dbReference type="ARBA" id="ARBA00022741"/>
    </source>
</evidence>
<evidence type="ECO:0000256" key="2">
    <source>
        <dbReference type="ARBA" id="ARBA00008887"/>
    </source>
</evidence>
<dbReference type="FunFam" id="1.20.920.30:FF:000003">
    <property type="entry name" value="Dynein axonemal heavy chain 17"/>
    <property type="match status" value="1"/>
</dbReference>
<dbReference type="InterPro" id="IPR041228">
    <property type="entry name" value="Dynein_C"/>
</dbReference>
<dbReference type="FunFam" id="3.10.490.20:FF:000002">
    <property type="entry name" value="Dynein axonemal heavy chain 17"/>
    <property type="match status" value="1"/>
</dbReference>
<dbReference type="Pfam" id="PF17857">
    <property type="entry name" value="AAA_lid_1"/>
    <property type="match status" value="1"/>
</dbReference>
<reference evidence="27" key="1">
    <citation type="journal article" date="2021" name="Mol. Ecol. Resour.">
        <title>Phylogenomic analyses of the genus Drosophila reveals genomic signals of climate adaptation.</title>
        <authorList>
            <person name="Li F."/>
            <person name="Rane R.V."/>
            <person name="Luria V."/>
            <person name="Xiong Z."/>
            <person name="Chen J."/>
            <person name="Li Z."/>
            <person name="Catullo R.A."/>
            <person name="Griffin P.C."/>
            <person name="Schiffer M."/>
            <person name="Pearce S."/>
            <person name="Lee S.F."/>
            <person name="McElroy K."/>
            <person name="Stocker A."/>
            <person name="Shirriffs J."/>
            <person name="Cockerell F."/>
            <person name="Coppin C."/>
            <person name="Sgro C.M."/>
            <person name="Karger A."/>
            <person name="Cain J.W."/>
            <person name="Weber J.A."/>
            <person name="Santpere G."/>
            <person name="Kirschner M.W."/>
            <person name="Hoffmann A.A."/>
            <person name="Oakeshott J.G."/>
            <person name="Zhang G."/>
        </authorList>
    </citation>
    <scope>NUCLEOTIDE SEQUENCE</scope>
    <source>
        <strain evidence="27">BGI-SZ-2011g</strain>
    </source>
</reference>
<dbReference type="InterPro" id="IPR042222">
    <property type="entry name" value="Dynein_2_N"/>
</dbReference>
<evidence type="ECO:0000259" key="22">
    <source>
        <dbReference type="Pfam" id="PF12781"/>
    </source>
</evidence>
<dbReference type="Gene3D" id="1.20.58.1120">
    <property type="match status" value="1"/>
</dbReference>
<dbReference type="Pfam" id="PF03028">
    <property type="entry name" value="Dynein_heavy"/>
    <property type="match status" value="1"/>
</dbReference>
<feature type="compositionally biased region" description="Acidic residues" evidence="15">
    <location>
        <begin position="1165"/>
        <end position="1174"/>
    </location>
</feature>
<keyword evidence="5" id="KW-0677">Repeat</keyword>
<keyword evidence="4" id="KW-0493">Microtubule</keyword>
<evidence type="ECO:0000256" key="11">
    <source>
        <dbReference type="ARBA" id="ARBA00023175"/>
    </source>
</evidence>
<dbReference type="InterPro" id="IPR026983">
    <property type="entry name" value="DHC"/>
</dbReference>
<dbReference type="Gene3D" id="3.20.180.20">
    <property type="entry name" value="Dynein heavy chain, N-terminal domain 2"/>
    <property type="match status" value="1"/>
</dbReference>
<evidence type="ECO:0000256" key="5">
    <source>
        <dbReference type="ARBA" id="ARBA00022737"/>
    </source>
</evidence>
<feature type="domain" description="Dynein heavy chain C-terminal" evidence="26">
    <location>
        <begin position="4619"/>
        <end position="4913"/>
    </location>
</feature>
<dbReference type="Pfam" id="PF12780">
    <property type="entry name" value="AAA_8"/>
    <property type="match status" value="1"/>
</dbReference>
<feature type="domain" description="Dynein heavy chain 3 AAA+ lid" evidence="24">
    <location>
        <begin position="3037"/>
        <end position="3149"/>
    </location>
</feature>
<dbReference type="GO" id="GO:0051959">
    <property type="term" value="F:dynein light intermediate chain binding"/>
    <property type="evidence" value="ECO:0007669"/>
    <property type="project" value="InterPro"/>
</dbReference>
<dbReference type="GO" id="GO:0008569">
    <property type="term" value="F:minus-end-directed microtubule motor activity"/>
    <property type="evidence" value="ECO:0007669"/>
    <property type="project" value="InterPro"/>
</dbReference>
<dbReference type="FunFam" id="3.40.50.300:FF:000945">
    <property type="entry name" value="Dynein axonemal heavy chain 9"/>
    <property type="match status" value="1"/>
</dbReference>
<evidence type="ECO:0000259" key="26">
    <source>
        <dbReference type="Pfam" id="PF18199"/>
    </source>
</evidence>
<sequence length="4915" mass="560519">MSVSDAAALASSDEEAMPVSSHPSAHRDYSDSRLERVANYTTTTMRLKPDKWSKMMANDEFRHIVLDWLHGRSRVLVMTLSSGSELVPRSCVNDLYCNYMLQGSNAAAAAASRAALTDAGAAPVTATAAVVAAATSTGGALLVPMPPASSSFTTLDGVPRGKCAYFIRHNLAVPLTADNFQSSVLYGDFPVHSKIETMSLLFDEVLQPLLEQAQGAWPSPVRKDLQSRVKEVRNTLTEIKGKTNNRTILSLLVSPTIVEAVAAQVDQGNLRPAMDPKFRNVLEEMFINWTTQMHDIVVERSESVGLTGSTAVAVASATSSKHLSLVTLPPQEIAFWTNRKLNLQNIYEQLREPMHKTLAHILERIESVYYEPYAKAFRQLLTAWLEAKDVSLWLQPLLRQTAAFNSVQFSNSQELIIPMVHVLHLIWSNARFYRSSQRMSVLLRCICNMLVHRAAEDLEFPLLFQGDADEGLQRINKTGEVLEFFRQRTLEYKERYGSSQVLLPALPVASTSAAAASPPPDEQLPQLWRFSNEQVFGQTLDGFLLQLAELRHVFEAAVQFQQLEKLEIGGLRGKLLTERIKQIFNEFKLLFEQWTDLDIDLTAPAAHKWKCFKREQLIFFGRMQLLEQKLATVLLQAFEQCHSWMQLLKLTLMFGCLLQRSVVQVELVRLLPHMLGIYNAELQQLERSMGDVLLSYQVQGLAALPLASNFPPIAGAMMWLEQHLHRCDELGAKELTELIQTLLRRKSELIALPVQWDALCSRRNILTTKMCNLQLKIWHNWQQDIERLIAQGLAEPVLVQPDAAARELQPNFAQALFTLLKETKYLLALQAAGSLSSQLFQMPEALLSLYLQRDAYWQRRIRLIKIDEFYNGIRAGQCAEAELQLIAGELATIDDQVAKACEQLTWSSYDEPLIESIYEKARGLFGRLQQSHCNLDAILASMHRWSREPLHQRSLYGRNLLDLRHQQDRVRLRLLQCDETRMLLNRLLIANFCLFFNYETQQFQLYSRDLSVQEFVREFPDEQRRQYNKYLANVDELIYREVRLAMRISLEYLHKEMTATASATATPTATAGKALPGMLLLQQQITAPQATATIIPATATTTGTTNDAPLFEVKLELTETEIRFSPAFDASVENNFQQIVEQLLLDIKQTCDCMPRIVSDNAHSDDEDGDEREQADEHEGDTQQQCKLSTVQTATMANVQTEAAAEEASVGGVQGKSTSELAAFRTVSTGSRPQQLCSHPVDDLEMLRAAICDALAHTVQAALNYAAKFHAYEFLWTQQSRDVLASCMQTARELTTHISGSGYAIMETFKKEIERYNELHDTIDQCESRHCIHGWLALDLRPLKHGLLNLVCKWSHLYKQWLLRYVQQTLKELNTFIASSQETLQLFIARQNFEALLRVLAVMAEIRQREPYADNVFKPLKDIMALLKTYNVEFEAQLLRNIEQLPLHWQQLKLQALAKHEALQDTRYYQQQRVTALIGLHTCHVQHYAKQFQQMSFFRVPCPQVYDICDEVYVRLHRFGSQQRRYARWARLLDIAEPDTAKLLHCRTELRRVKQLWDFVRVIESCIVDWHATPWLRIDTDDMEHECKKFTRDLRTLDKCIRDWAPYVYIVAVLRELVASLRAVTELQNPAITERHWLELMQLSKLSYKSNTATTLAQLLSLQLQQHEEDIKNTVDRAIKEATVTKVLDDIKATWAHLEFELEPHQSRPTVRLLKVSEELIETLDDNQMQLQNISTSKHIEYLLDKLSHWQRVLSGIDTLIVNWFEVQRKWIYLECIFIGSADIRSQLPQDAANFERIDVDFTQLLERVTKVKVVMQVVLQHGDVLGQLLELQQRLAVCEKALNDYLETKRLAFPRFYFISAADLLDILSNGNNPQVIDRHLIKLFDSILRLQYETNTTHAVGMHSKENDEYVAFVANLEREQLAFIDCSGRVELWLRAVIQQMRSTLHELFRRALRAFGEKSRDLWLYDWPAQVALCCSQIHWTTDVNRTFACMEEGYEGAMKELHKRQITQLNALINLLLGELTPGDRQKIMTICTIDVHSRDVIGKIISSKVDNSLAFQWQSQLRHRWDDEQSGSGSSGCGTVISTASGGGEGGEEDCFANICDAEFRYAYEYLGNTSRLVITPLTDRCYITLTQSLHLVMGGAPAGPAGTGKTETTKDLGRALGVMVYVFNCSEQMDYKSCGNIYKGLAQTGAWGCFDEFNRICVEVLSVVAVQVKTIQEAIKMHKTQFIFMGERISLEPSVGIFITMNPGYAGRTELPENLKTLFRPCAMIVPDFALICEIMLMAEGFQDARLLARKFITLYTLCKELLSKQDHYDWGLRAIKSVLVVAGTLKRDDHSRPEDQVLMRALRDFNIPKIVTEDVAIFMGLIGDLFPALDVPRKRVFEFEKTIRRAVNEIKLQPEEGFLMKVVQLQELLDVRHSVFIVGDAGTGKTKIWQTLRETYRIQKLKPVCHVLNPKALSNDELFGIVNPTTREWKDGLFSSIMREQANMPPGNPKWIVLDGDIDPMWIESLNTLMDDNKILTLASNERISLKREMRLLFEVGHLKAATPATVSRAGILYINPQDLGWSPYVSSWLESRVNMIERGILTTLFEKYFPSLMQRQRDFRRITPITDMAMIQMTCHLLECLLDSDQSADEARGGGGAATAAAAAAQHAASSHSLHHVELSHESAELALETIFVYVTLWSFGSALHQDAIIDWHRELHKWWTGEFKDVKLPSQGTVFDYQLNVQTLKFQRWSELAAQEQLDCQIDAELPLQNVLISTAETTRLAYFLKLLIDRNLACMLVGSSGCGKGAIFRELFSKYASAQELLEIAVTAVSSNSQQQQQQQQEQQQQQQQLQTNADTVSVRRKSSSSTPLLTTVQATHFNFYTTSEIFQKMLDRPLEKKSGRCYAPSGPKRRLIYFVNDLNMPEVDAYGTVQPHTIMRQFMDYRQWRVSLTVAHSRLTLAPYRYDRQRLQLKDIRHCQFAACMNPTAGSFTIDPRLQRHFCVFSVAPPGEETLHYIYSSILNNHLDQPAQGFSKEIRSIGSLLVQVGISLHRRVEYAFLPTAIKFHYIFNLRDLTNIYQGVMNSVGAPVAAGGAGGSYGGTVCSKPAELMRLYVHEAYRVYHDRLVDQYDIKSFKSSIRDIFKKDFEDFDEDFVFAEPLIYSHFAQSLVDQKYMPLKSWESLYQLLIEAQLSYNDIVGYMNLVLFEDAMIHICRINRILESPRGNALLIGVGGSGKQTLARLAAFISSLSVSQIQIKRGFGLLDMRDEIATLYMKVGLKNVASVFLISDAQLPDESILMLINDLLASGEIPELFNDDQLDTIINGIRNEVKQSGTLDTKENCWRYFVEKVRRLLKVVLCFSPVGQTLRIRARKFPAIISRTAIDWFHEWPRSALESVSQKFLNEISDILEAPLIPPIGCFMAYVHGTVNQISKIYLQNEKRYNYTTPKTFLEYIFLYRKLLVDKNGEFAQRISRLQSGMAKLAECASQVDTLKHQLAIQEVQLAAKNAAADKLIGIVSAESEKVKRERFTASEEEKRVRIIEEDVSIKTKLCEQDLRQAEPALVAAQAALNTLNKNNLTELKSFGSPPKAVINVCAAVMVLLATNGKIPRDRSWKTAKLMMVRVDQFLNDLLNYNKDNIHPNIIETLQEYLKDPEFNPDKVVQKSVAAAGLCAWVINLHRYHQVFLIVGPKQQALQDSQQELFEARERLQYLKTKINHLQDKLAEIQAEFEHAVAEKQKCQREADKTSFTIDLAHRLVNGLANENVRWRESVQSLQAKIGTLPGDILLISSFLSYVGCFTRRYREELQHKMWLPSFRKMDVSARHMLDLNLTPTSLTTRDSPLQPHIPHTEGVDPLTLLSDDAQIATWNNEGLPMDGMSTENATILQHSTRWPLMIDPQLQGIKWIKSRFGASLVVLRLTQRGFLEALEKSISRGDTVLIEQIEETMDTVLEPLLSRALIKKGRHLRIGEKEMEFNANFRLILHTKLANPHYKPEMQAQTTLINFTVTPDGLEEQLLAEVVKIERPDLEQMKTEVTLQQNMFKISLKALEDELLARLASAGENVLDDHALVLNLENTKRTVDEIEAKVREAHLTTLQIDETRNIYRAAAKRAAILYFVLTDLNRINPIYKFSLKSFMHVFRQAIAVAPDCKSYEKRVLHLVDSITLQTYRYTLRGLFEADKLTFTSHLTLRIMIAAEQVAKDETDFLLRYPHDPNTLSPLDFVGRSAWGGIKSLALIEHFYGIDKDMENYTKRWRKFMASDTPEREQFPGEWKHRTPLQKLCIVRALRPDRMTYAMAQFVEQTMGRAYAEVQTPPFVAIFKELNAATPAFFILSPGVDPIRDVERFGQQQGFHADAGTLVNISLGQGQELLAEQAIEQALASGEQWIILQNIHLVVNWLPTLEKLIERIVLQSETRGESNFRLFISAEPAPDPQYHVIPQGVLESSLKVVNEPPAGMAANLHKAWDNFSQETLETCTQEAEFKSILFALCYFHAVAGERRKFGPQGWNKVYPFNVGDLTISANVLHNYLEGSNRIPWEDLRYLFGEIMYGGHITDDWDRRLCQTFLEELLQQDLIDGDFELCPGFPAPPNLEFEGYHSYVSEMLPEESPLLYGLHPNAEIGFLTSASEQLLRTIFELQPRESELSTHCGAPREELVKIMIDDFLDKLQDEFNLQALLNRVERKTPFVVVALQECERMNALIREIKRSLRELMLGLKGELTITQEMERLDYAIFYDHVPAAWAQLAYPSMLGLQGWFADLLHRIKELAGWLNDFKLPCAIWLGGLFNPQSFLTAIMQESARKHDLPLDRMLISCDVTKKQKDDVTLPPLEGAFVHELYMDGASWDCQLNSIVALHPKELLCAMPVVYIKSIVQEKQELQRVYECPLYKTRSRGNTYVWTLNLKTRDRPAKWILAGVALLLQP</sequence>
<dbReference type="Pfam" id="PF18199">
    <property type="entry name" value="Dynein_C"/>
    <property type="match status" value="1"/>
</dbReference>
<dbReference type="Pfam" id="PF12774">
    <property type="entry name" value="AAA_6"/>
    <property type="match status" value="1"/>
</dbReference>
<evidence type="ECO:0000256" key="10">
    <source>
        <dbReference type="ARBA" id="ARBA00023069"/>
    </source>
</evidence>
<evidence type="ECO:0000256" key="4">
    <source>
        <dbReference type="ARBA" id="ARBA00022701"/>
    </source>
</evidence>
<dbReference type="FunFam" id="3.40.50.300:FF:000049">
    <property type="entry name" value="Dynein, axonemal, heavy chain 5"/>
    <property type="match status" value="1"/>
</dbReference>
<dbReference type="Pfam" id="PF12781">
    <property type="entry name" value="AAA_9"/>
    <property type="match status" value="1"/>
</dbReference>
<keyword evidence="10" id="KW-0969">Cilium</keyword>
<dbReference type="GO" id="GO:0005524">
    <property type="term" value="F:ATP binding"/>
    <property type="evidence" value="ECO:0007669"/>
    <property type="project" value="UniProtKB-KW"/>
</dbReference>
<protein>
    <recommendedName>
        <fullName evidence="29">Dynein beta chain, ciliary</fullName>
    </recommendedName>
</protein>
<comment type="similarity">
    <text evidence="2">Belongs to the dynein heavy chain family.</text>
</comment>
<evidence type="ECO:0000259" key="24">
    <source>
        <dbReference type="Pfam" id="PF17857"/>
    </source>
</evidence>
<evidence type="ECO:0000256" key="1">
    <source>
        <dbReference type="ARBA" id="ARBA00004430"/>
    </source>
</evidence>
<dbReference type="InterPro" id="IPR004273">
    <property type="entry name" value="Dynein_heavy_D6_P-loop"/>
</dbReference>
<dbReference type="FunFam" id="1.20.920.20:FF:000003">
    <property type="entry name" value="Dynein axonemal heavy chain 17"/>
    <property type="match status" value="1"/>
</dbReference>
<feature type="domain" description="Dynein heavy chain AAA module D4" evidence="21">
    <location>
        <begin position="3194"/>
        <end position="3454"/>
    </location>
</feature>
<evidence type="ECO:0000259" key="16">
    <source>
        <dbReference type="Pfam" id="PF03028"/>
    </source>
</evidence>
<dbReference type="Gene3D" id="1.20.1270.280">
    <property type="match status" value="1"/>
</dbReference>
<dbReference type="FunFam" id="1.10.8.720:FF:000002">
    <property type="entry name" value="Dynein heavy chain 9, axonemal"/>
    <property type="match status" value="1"/>
</dbReference>
<keyword evidence="3" id="KW-0963">Cytoplasm</keyword>
<dbReference type="InterPro" id="IPR024317">
    <property type="entry name" value="Dynein_heavy_chain_D4_dom"/>
</dbReference>
<organism evidence="27 28">
    <name type="scientific">Drosophila rubida</name>
    <dbReference type="NCBI Taxonomy" id="30044"/>
    <lineage>
        <taxon>Eukaryota</taxon>
        <taxon>Metazoa</taxon>
        <taxon>Ecdysozoa</taxon>
        <taxon>Arthropoda</taxon>
        <taxon>Hexapoda</taxon>
        <taxon>Insecta</taxon>
        <taxon>Pterygota</taxon>
        <taxon>Neoptera</taxon>
        <taxon>Endopterygota</taxon>
        <taxon>Diptera</taxon>
        <taxon>Brachycera</taxon>
        <taxon>Muscomorpha</taxon>
        <taxon>Ephydroidea</taxon>
        <taxon>Drosophilidae</taxon>
        <taxon>Drosophila</taxon>
    </lineage>
</organism>
<dbReference type="Gene3D" id="1.10.8.720">
    <property type="entry name" value="Region D6 of dynein motor"/>
    <property type="match status" value="1"/>
</dbReference>
<accession>A0AAD4KCQ8</accession>
<evidence type="ECO:0000259" key="23">
    <source>
        <dbReference type="Pfam" id="PF17852"/>
    </source>
</evidence>
<keyword evidence="13" id="KW-0966">Cell projection</keyword>
<keyword evidence="28" id="KW-1185">Reference proteome</keyword>
<dbReference type="FunFam" id="3.20.180.20:FF:000001">
    <property type="entry name" value="Dynein axonemal heavy chain 5"/>
    <property type="match status" value="1"/>
</dbReference>
<feature type="domain" description="Dynein heavy chain linker" evidence="18">
    <location>
        <begin position="1545"/>
        <end position="1955"/>
    </location>
</feature>
<keyword evidence="11" id="KW-0505">Motor protein</keyword>
<dbReference type="Gene3D" id="3.10.490.20">
    <property type="match status" value="1"/>
</dbReference>
<dbReference type="GO" id="GO:0030286">
    <property type="term" value="C:dynein complex"/>
    <property type="evidence" value="ECO:0007669"/>
    <property type="project" value="UniProtKB-KW"/>
</dbReference>
<dbReference type="FunFam" id="3.40.50.300:FF:000219">
    <property type="entry name" value="Dynein axonemal heavy chain 17"/>
    <property type="match status" value="1"/>
</dbReference>
<feature type="domain" description="Dynein heavy chain AAA lid" evidence="25">
    <location>
        <begin position="4476"/>
        <end position="4612"/>
    </location>
</feature>
<dbReference type="GO" id="GO:0005874">
    <property type="term" value="C:microtubule"/>
    <property type="evidence" value="ECO:0007669"/>
    <property type="project" value="UniProtKB-KW"/>
</dbReference>
<dbReference type="Pfam" id="PF17852">
    <property type="entry name" value="Dynein_AAA_lid"/>
    <property type="match status" value="1"/>
</dbReference>
<evidence type="ECO:0000259" key="20">
    <source>
        <dbReference type="Pfam" id="PF12777"/>
    </source>
</evidence>
<evidence type="ECO:0000256" key="12">
    <source>
        <dbReference type="ARBA" id="ARBA00023212"/>
    </source>
</evidence>
<evidence type="ECO:0000259" key="21">
    <source>
        <dbReference type="Pfam" id="PF12780"/>
    </source>
</evidence>
<dbReference type="InterPro" id="IPR024743">
    <property type="entry name" value="Dynein_HC_stalk"/>
</dbReference>
<dbReference type="FunFam" id="1.20.140.100:FF:000001">
    <property type="entry name" value="dynein heavy chain 17, axonemal"/>
    <property type="match status" value="1"/>
</dbReference>
<feature type="compositionally biased region" description="Low complexity" evidence="15">
    <location>
        <begin position="2832"/>
        <end position="2846"/>
    </location>
</feature>
<dbReference type="Gene3D" id="1.10.8.1220">
    <property type="match status" value="1"/>
</dbReference>
<comment type="subcellular location">
    <subcellularLocation>
        <location evidence="1">Cytoplasm</location>
        <location evidence="1">Cytoskeleton</location>
        <location evidence="1">Cilium axoneme</location>
    </subcellularLocation>
</comment>
<evidence type="ECO:0000259" key="25">
    <source>
        <dbReference type="Pfam" id="PF18198"/>
    </source>
</evidence>
<feature type="domain" description="Dynein heavy chain region D6 P-loop" evidence="16">
    <location>
        <begin position="4319"/>
        <end position="4444"/>
    </location>
</feature>
<dbReference type="InterPro" id="IPR013594">
    <property type="entry name" value="Dynein_heavy_tail"/>
</dbReference>
<evidence type="ECO:0000259" key="19">
    <source>
        <dbReference type="Pfam" id="PF12774"/>
    </source>
</evidence>
<dbReference type="Gene3D" id="1.20.920.30">
    <property type="match status" value="1"/>
</dbReference>